<feature type="region of interest" description="Disordered" evidence="13">
    <location>
        <begin position="1"/>
        <end position="83"/>
    </location>
</feature>
<dbReference type="InterPro" id="IPR007308">
    <property type="entry name" value="Rtr1/RPAP2_dom"/>
</dbReference>
<evidence type="ECO:0000256" key="9">
    <source>
        <dbReference type="ARBA" id="ARBA00047761"/>
    </source>
</evidence>
<evidence type="ECO:0000256" key="11">
    <source>
        <dbReference type="PROSITE-ProRule" id="PRU00812"/>
    </source>
</evidence>
<evidence type="ECO:0000256" key="8">
    <source>
        <dbReference type="ARBA" id="ARBA00023242"/>
    </source>
</evidence>
<evidence type="ECO:0000313" key="16">
    <source>
        <dbReference type="Proteomes" id="UP000323386"/>
    </source>
</evidence>
<proteinExistence type="inferred from homology"/>
<evidence type="ECO:0000256" key="12">
    <source>
        <dbReference type="RuleBase" id="RU367080"/>
    </source>
</evidence>
<keyword evidence="8 12" id="KW-0539">Nucleus</keyword>
<reference evidence="15 16" key="1">
    <citation type="submission" date="2018-03" db="EMBL/GenBank/DDBJ databases">
        <authorList>
            <person name="Guldener U."/>
        </authorList>
    </citation>
    <scope>NUCLEOTIDE SEQUENCE [LARGE SCALE GENOMIC DNA]</scope>
    <source>
        <strain evidence="15 16">DAOM196992</strain>
    </source>
</reference>
<dbReference type="GO" id="GO:0008270">
    <property type="term" value="F:zinc ion binding"/>
    <property type="evidence" value="ECO:0007669"/>
    <property type="project" value="UniProtKB-KW"/>
</dbReference>
<dbReference type="GO" id="GO:0043175">
    <property type="term" value="F:RNA polymerase core enzyme binding"/>
    <property type="evidence" value="ECO:0007669"/>
    <property type="project" value="UniProtKB-UniRule"/>
</dbReference>
<evidence type="ECO:0000256" key="7">
    <source>
        <dbReference type="ARBA" id="ARBA00022912"/>
    </source>
</evidence>
<feature type="compositionally biased region" description="Basic and acidic residues" evidence="13">
    <location>
        <begin position="446"/>
        <end position="457"/>
    </location>
</feature>
<evidence type="ECO:0000256" key="1">
    <source>
        <dbReference type="ARBA" id="ARBA00004123"/>
    </source>
</evidence>
<evidence type="ECO:0000259" key="14">
    <source>
        <dbReference type="PROSITE" id="PS51479"/>
    </source>
</evidence>
<organism evidence="15 16">
    <name type="scientific">Pseudozyma flocculosa</name>
    <dbReference type="NCBI Taxonomy" id="84751"/>
    <lineage>
        <taxon>Eukaryota</taxon>
        <taxon>Fungi</taxon>
        <taxon>Dikarya</taxon>
        <taxon>Basidiomycota</taxon>
        <taxon>Ustilaginomycotina</taxon>
        <taxon>Ustilaginomycetes</taxon>
        <taxon>Ustilaginales</taxon>
        <taxon>Ustilaginaceae</taxon>
        <taxon>Pseudozyma</taxon>
    </lineage>
</organism>
<comment type="similarity">
    <text evidence="2 11 12">Belongs to the RPAP2 family.</text>
</comment>
<keyword evidence="4 12" id="KW-0863">Zinc-finger</keyword>
<name>A0A5C3EVH3_9BASI</name>
<evidence type="ECO:0000256" key="3">
    <source>
        <dbReference type="ARBA" id="ARBA00022723"/>
    </source>
</evidence>
<sequence>MTSRTPATASATASKPSTAQQPGHPTRLPGSVSSLKVQLSASELLRQQQQRQPHPAPSSPSPSSSSYSFTTPQQLRNQQRAGHLASTLTASIQPTDVQLLATSILGNQQRQRLTLEWSEKLINLPASFHPAHTGAGRGVSRETLKRALTFLSPSSWLNVLDERYLAGSCPYPSCDNAAPAATAASAKGSSRVGSSSSSSSSNTASARPAQYRISLKSRTVSRNTAEDPGDRQTFCSQRCWKRSQWVRQWVLKDRGEIAAGPDLNAAGNATGDQGGRFERLMDQDAWREIELLEDLEESGEMQRLLARPEEAVPQQQEQQGKGPLQDRAQAGVVVAPPPKSSDAMCPATAPAAPSDARKAAKDQVAQLLDSLTIYERPPRSGSPSSAAPPPPPPPLQSQSSQTPKTTKKPASKVDYDTDLPSFIGARFHGQPATTDTAKRRPTLGRTSRDDQNGKIDEGHDDDDDDDEDADLVLGLTSSSRNMGTKRGVQAILATSSRAVDADAGAEHDDGGDDDDEGDDEAEVDPEVLQERRQTQRMLDEALQVRRQQRELGLLD</sequence>
<comment type="catalytic activity">
    <reaction evidence="10 12">
        <text>O-phospho-L-threonyl-[protein] + H2O = L-threonyl-[protein] + phosphate</text>
        <dbReference type="Rhea" id="RHEA:47004"/>
        <dbReference type="Rhea" id="RHEA-COMP:11060"/>
        <dbReference type="Rhea" id="RHEA-COMP:11605"/>
        <dbReference type="ChEBI" id="CHEBI:15377"/>
        <dbReference type="ChEBI" id="CHEBI:30013"/>
        <dbReference type="ChEBI" id="CHEBI:43474"/>
        <dbReference type="ChEBI" id="CHEBI:61977"/>
        <dbReference type="EC" id="3.1.3.16"/>
    </reaction>
</comment>
<evidence type="ECO:0000256" key="4">
    <source>
        <dbReference type="ARBA" id="ARBA00022771"/>
    </source>
</evidence>
<feature type="region of interest" description="Disordered" evidence="13">
    <location>
        <begin position="187"/>
        <end position="208"/>
    </location>
</feature>
<evidence type="ECO:0000256" key="5">
    <source>
        <dbReference type="ARBA" id="ARBA00022801"/>
    </source>
</evidence>
<feature type="compositionally biased region" description="Low complexity" evidence="13">
    <location>
        <begin position="38"/>
        <end position="53"/>
    </location>
</feature>
<dbReference type="InterPro" id="IPR039693">
    <property type="entry name" value="Rtr1/RPAP2"/>
</dbReference>
<evidence type="ECO:0000313" key="15">
    <source>
        <dbReference type="EMBL" id="SPO36052.1"/>
    </source>
</evidence>
<dbReference type="EC" id="3.1.3.16" evidence="12"/>
<comment type="function">
    <text evidence="12">Putative RNA polymerase II subunit B1 C-terminal domain (CTD) phosphatase involved in RNA polymerase II transcription regulation.</text>
</comment>
<feature type="compositionally biased region" description="Low complexity" evidence="13">
    <location>
        <begin position="187"/>
        <end position="206"/>
    </location>
</feature>
<dbReference type="GO" id="GO:0005634">
    <property type="term" value="C:nucleus"/>
    <property type="evidence" value="ECO:0007669"/>
    <property type="project" value="UniProtKB-SubCell"/>
</dbReference>
<dbReference type="Pfam" id="PF04181">
    <property type="entry name" value="RPAP2_Rtr1"/>
    <property type="match status" value="1"/>
</dbReference>
<feature type="compositionally biased region" description="Low complexity" evidence="13">
    <location>
        <begin position="61"/>
        <end position="74"/>
    </location>
</feature>
<feature type="compositionally biased region" description="Acidic residues" evidence="13">
    <location>
        <begin position="458"/>
        <end position="470"/>
    </location>
</feature>
<keyword evidence="16" id="KW-1185">Reference proteome</keyword>
<keyword evidence="7 12" id="KW-0904">Protein phosphatase</keyword>
<dbReference type="Gene3D" id="1.25.40.820">
    <property type="match status" value="1"/>
</dbReference>
<gene>
    <name evidence="15" type="ORF">PSFLO_01523</name>
</gene>
<comment type="catalytic activity">
    <reaction evidence="9 12">
        <text>O-phospho-L-seryl-[protein] + H2O = L-seryl-[protein] + phosphate</text>
        <dbReference type="Rhea" id="RHEA:20629"/>
        <dbReference type="Rhea" id="RHEA-COMP:9863"/>
        <dbReference type="Rhea" id="RHEA-COMP:11604"/>
        <dbReference type="ChEBI" id="CHEBI:15377"/>
        <dbReference type="ChEBI" id="CHEBI:29999"/>
        <dbReference type="ChEBI" id="CHEBI:43474"/>
        <dbReference type="ChEBI" id="CHEBI:83421"/>
        <dbReference type="EC" id="3.1.3.16"/>
    </reaction>
</comment>
<dbReference type="Proteomes" id="UP000323386">
    <property type="component" value="Unassembled WGS sequence"/>
</dbReference>
<dbReference type="AlphaFoldDB" id="A0A5C3EVH3"/>
<protein>
    <recommendedName>
        <fullName evidence="12">RNA polymerase II subunit B1 CTD phosphatase RPAP2 homolog</fullName>
        <ecNumber evidence="12">3.1.3.16</ecNumber>
    </recommendedName>
</protein>
<evidence type="ECO:0000256" key="6">
    <source>
        <dbReference type="ARBA" id="ARBA00022833"/>
    </source>
</evidence>
<evidence type="ECO:0000256" key="2">
    <source>
        <dbReference type="ARBA" id="ARBA00005676"/>
    </source>
</evidence>
<evidence type="ECO:0000256" key="13">
    <source>
        <dbReference type="SAM" id="MobiDB-lite"/>
    </source>
</evidence>
<feature type="compositionally biased region" description="Pro residues" evidence="13">
    <location>
        <begin position="386"/>
        <end position="395"/>
    </location>
</feature>
<keyword evidence="6 12" id="KW-0862">Zinc</keyword>
<comment type="subcellular location">
    <subcellularLocation>
        <location evidence="1 12">Nucleus</location>
    </subcellularLocation>
</comment>
<accession>A0A5C3EVH3</accession>
<evidence type="ECO:0000256" key="10">
    <source>
        <dbReference type="ARBA" id="ARBA00048336"/>
    </source>
</evidence>
<feature type="domain" description="RTR1-type" evidence="14">
    <location>
        <begin position="146"/>
        <end position="259"/>
    </location>
</feature>
<dbReference type="PANTHER" id="PTHR14732:SF0">
    <property type="entry name" value="RNA POLYMERASE II SUBUNIT B1 CTD PHOSPHATASE RPAP2-RELATED"/>
    <property type="match status" value="1"/>
</dbReference>
<dbReference type="EMBL" id="OOIP01000003">
    <property type="protein sequence ID" value="SPO36052.1"/>
    <property type="molecule type" value="Genomic_DNA"/>
</dbReference>
<dbReference type="PROSITE" id="PS51479">
    <property type="entry name" value="ZF_RTR1"/>
    <property type="match status" value="1"/>
</dbReference>
<dbReference type="InterPro" id="IPR038534">
    <property type="entry name" value="Rtr1/RPAP2_sf"/>
</dbReference>
<dbReference type="PANTHER" id="PTHR14732">
    <property type="entry name" value="RNA POLYMERASE II SUBUNIT B1 CTD PHOSPHATASE RPAP2-RELATED"/>
    <property type="match status" value="1"/>
</dbReference>
<dbReference type="GO" id="GO:0005737">
    <property type="term" value="C:cytoplasm"/>
    <property type="evidence" value="ECO:0007669"/>
    <property type="project" value="TreeGrafter"/>
</dbReference>
<keyword evidence="5 12" id="KW-0378">Hydrolase</keyword>
<dbReference type="OrthoDB" id="2554538at2759"/>
<feature type="region of interest" description="Disordered" evidence="13">
    <location>
        <begin position="308"/>
        <end position="525"/>
    </location>
</feature>
<dbReference type="GO" id="GO:0008420">
    <property type="term" value="F:RNA polymerase II CTD heptapeptide repeat phosphatase activity"/>
    <property type="evidence" value="ECO:0007669"/>
    <property type="project" value="UniProtKB-UniRule"/>
</dbReference>
<keyword evidence="3 12" id="KW-0479">Metal-binding</keyword>
<feature type="compositionally biased region" description="Low complexity" evidence="13">
    <location>
        <begin position="1"/>
        <end position="19"/>
    </location>
</feature>
<feature type="compositionally biased region" description="Acidic residues" evidence="13">
    <location>
        <begin position="509"/>
        <end position="525"/>
    </location>
</feature>